<feature type="domain" description="Cytochrome c-552/4" evidence="1">
    <location>
        <begin position="91"/>
        <end position="164"/>
    </location>
</feature>
<dbReference type="RefSeq" id="WP_013566008.1">
    <property type="nucleotide sequence ID" value="NC_014962.1"/>
</dbReference>
<evidence type="ECO:0000313" key="2">
    <source>
        <dbReference type="EMBL" id="ADV63720.1"/>
    </source>
</evidence>
<organism evidence="2 3">
    <name type="scientific">Isosphaera pallida (strain ATCC 43644 / DSM 9630 / IS1B)</name>
    <dbReference type="NCBI Taxonomy" id="575540"/>
    <lineage>
        <taxon>Bacteria</taxon>
        <taxon>Pseudomonadati</taxon>
        <taxon>Planctomycetota</taxon>
        <taxon>Planctomycetia</taxon>
        <taxon>Isosphaerales</taxon>
        <taxon>Isosphaeraceae</taxon>
        <taxon>Isosphaera</taxon>
    </lineage>
</organism>
<reference key="1">
    <citation type="submission" date="2010-11" db="EMBL/GenBank/DDBJ databases">
        <title>The complete sequence of chromosome of Isophaera pallida ATCC 43644.</title>
        <authorList>
            <consortium name="US DOE Joint Genome Institute (JGI-PGF)"/>
            <person name="Lucas S."/>
            <person name="Copeland A."/>
            <person name="Lapidus A."/>
            <person name="Bruce D."/>
            <person name="Goodwin L."/>
            <person name="Pitluck S."/>
            <person name="Kyrpides N."/>
            <person name="Mavromatis K."/>
            <person name="Pagani I."/>
            <person name="Ivanova N."/>
            <person name="Saunders E."/>
            <person name="Brettin T."/>
            <person name="Detter J.C."/>
            <person name="Han C."/>
            <person name="Tapia R."/>
            <person name="Land M."/>
            <person name="Hauser L."/>
            <person name="Markowitz V."/>
            <person name="Cheng J.-F."/>
            <person name="Hugenholtz P."/>
            <person name="Woyke T."/>
            <person name="Wu D."/>
            <person name="Eisen J.A."/>
        </authorList>
    </citation>
    <scope>NUCLEOTIDE SEQUENCE</scope>
    <source>
        <strain>ATCC 43644</strain>
    </source>
</reference>
<dbReference type="eggNOG" id="ENOG5032926">
    <property type="taxonomic scope" value="Bacteria"/>
</dbReference>
<dbReference type="InterPro" id="IPR023155">
    <property type="entry name" value="Cyt_c-552/4"/>
</dbReference>
<dbReference type="InterPro" id="IPR036280">
    <property type="entry name" value="Multihaem_cyt_sf"/>
</dbReference>
<protein>
    <recommendedName>
        <fullName evidence="1">Cytochrome c-552/4 domain-containing protein</fullName>
    </recommendedName>
</protein>
<dbReference type="EMBL" id="CP002353">
    <property type="protein sequence ID" value="ADV63720.1"/>
    <property type="molecule type" value="Genomic_DNA"/>
</dbReference>
<dbReference type="KEGG" id="ipa:Isop_3156"/>
<sequence length="485" mass="54189">MILPKRWSRIPRVAFLGTAVWLLGGGWEPQEIGSTPRWTTTRVSHTTGTDPALDDPEAILTRAGYVGDFSCGRRGCHGDVVALEINGGEWTRYARNDPHAHAYDTLDSSRSQRIFHAWNHTANRPYQRGDCLGCHALPEAPVDLSPEAHRSWFGGGIGCESCHGPARNWLVPHARPQHKDHERFKPRPLHPARLQAESCLGCHVGDATRQVDHDLIAAGHPRLHFDFAGDRHDWPTHWRPTLDQDRRPLRDAVVGRLVALDAALNLLMARADSTNPRWPELSEYNCFSCHTNLAGLPAFTLSLSDRTKSRRRPGQLDWGSWYASSLLWDAETTFLDVEETLKALREQMESDDPNPDAIRGHVREARSAIANLLKTMDADPFGTSFDSVALIRDHLNQARRLLDPGQAQGDRIRARDWDRLARLYLNLATLGDDARATSRVIAVEDAADLESLLDRLVEFLAFPQGYDSPRVSPLPPRADAPAGPN</sequence>
<proteinExistence type="predicted"/>
<dbReference type="Gene3D" id="1.10.1130.10">
    <property type="entry name" value="Flavocytochrome C3, Chain A"/>
    <property type="match status" value="1"/>
</dbReference>
<evidence type="ECO:0000313" key="3">
    <source>
        <dbReference type="Proteomes" id="UP000008631"/>
    </source>
</evidence>
<accession>E8R3Z0</accession>
<gene>
    <name evidence="2" type="ordered locus">Isop_3156</name>
</gene>
<dbReference type="InParanoid" id="E8R3Z0"/>
<reference evidence="2 3" key="2">
    <citation type="journal article" date="2011" name="Stand. Genomic Sci.">
        <title>Complete genome sequence of Isosphaera pallida type strain (IS1B).</title>
        <authorList>
            <consortium name="US DOE Joint Genome Institute (JGI-PGF)"/>
            <person name="Goker M."/>
            <person name="Cleland D."/>
            <person name="Saunders E."/>
            <person name="Lapidus A."/>
            <person name="Nolan M."/>
            <person name="Lucas S."/>
            <person name="Hammon N."/>
            <person name="Deshpande S."/>
            <person name="Cheng J.F."/>
            <person name="Tapia R."/>
            <person name="Han C."/>
            <person name="Goodwin L."/>
            <person name="Pitluck S."/>
            <person name="Liolios K."/>
            <person name="Pagani I."/>
            <person name="Ivanova N."/>
            <person name="Mavromatis K."/>
            <person name="Pati A."/>
            <person name="Chen A."/>
            <person name="Palaniappan K."/>
            <person name="Land M."/>
            <person name="Hauser L."/>
            <person name="Chang Y.J."/>
            <person name="Jeffries C.D."/>
            <person name="Detter J.C."/>
            <person name="Beck B."/>
            <person name="Woyke T."/>
            <person name="Bristow J."/>
            <person name="Eisen J.A."/>
            <person name="Markowitz V."/>
            <person name="Hugenholtz P."/>
            <person name="Kyrpides N.C."/>
            <person name="Klenk H.P."/>
        </authorList>
    </citation>
    <scope>NUCLEOTIDE SEQUENCE [LARGE SCALE GENOMIC DNA]</scope>
    <source>
        <strain evidence="3">ATCC 43644 / DSM 9630 / IS1B</strain>
    </source>
</reference>
<evidence type="ECO:0000259" key="1">
    <source>
        <dbReference type="Pfam" id="PF13435"/>
    </source>
</evidence>
<dbReference type="STRING" id="575540.Isop_3156"/>
<dbReference type="OrthoDB" id="248740at2"/>
<name>E8R3Z0_ISOPI</name>
<dbReference type="AlphaFoldDB" id="E8R3Z0"/>
<dbReference type="Pfam" id="PF13435">
    <property type="entry name" value="Cytochrome_C554"/>
    <property type="match status" value="1"/>
</dbReference>
<dbReference type="HOGENOM" id="CLU_045674_0_0_0"/>
<dbReference type="Proteomes" id="UP000008631">
    <property type="component" value="Chromosome"/>
</dbReference>
<keyword evidence="3" id="KW-1185">Reference proteome</keyword>
<dbReference type="SUPFAM" id="SSF48695">
    <property type="entry name" value="Multiheme cytochromes"/>
    <property type="match status" value="1"/>
</dbReference>